<proteinExistence type="predicted"/>
<gene>
    <name evidence="1" type="ORF">H4O11_01630</name>
</gene>
<evidence type="ECO:0008006" key="3">
    <source>
        <dbReference type="Google" id="ProtNLM"/>
    </source>
</evidence>
<dbReference type="AlphaFoldDB" id="A0A7W3FJ32"/>
<evidence type="ECO:0000313" key="1">
    <source>
        <dbReference type="EMBL" id="MBA8680508.1"/>
    </source>
</evidence>
<keyword evidence="2" id="KW-1185">Reference proteome</keyword>
<name>A0A7W3FJ32_9GAMM</name>
<dbReference type="RefSeq" id="WP_182337695.1">
    <property type="nucleotide sequence ID" value="NZ_JACGXS010000001.1"/>
</dbReference>
<dbReference type="EMBL" id="JACGXS010000001">
    <property type="protein sequence ID" value="MBA8680508.1"/>
    <property type="molecule type" value="Genomic_DNA"/>
</dbReference>
<dbReference type="Proteomes" id="UP000547058">
    <property type="component" value="Unassembled WGS sequence"/>
</dbReference>
<accession>A0A7W3FJ32</accession>
<evidence type="ECO:0000313" key="2">
    <source>
        <dbReference type="Proteomes" id="UP000547058"/>
    </source>
</evidence>
<comment type="caution">
    <text evidence="1">The sequence shown here is derived from an EMBL/GenBank/DDBJ whole genome shotgun (WGS) entry which is preliminary data.</text>
</comment>
<protein>
    <recommendedName>
        <fullName evidence="3">Head decoration protein</fullName>
    </recommendedName>
</protein>
<sequence length="103" mass="10258">MPNVKTLPIGGTIVKLNKTPLLGGWGREGLANLGANTAVATGVLLQGHEAPADGSTPGAASTGWFTLLSGAADLAPVVEIADLPDFIRTGADATAPITLEGVQ</sequence>
<organism evidence="1 2">
    <name type="scientific">Stenotrophomonas tumulicola</name>
    <dbReference type="NCBI Taxonomy" id="1685415"/>
    <lineage>
        <taxon>Bacteria</taxon>
        <taxon>Pseudomonadati</taxon>
        <taxon>Pseudomonadota</taxon>
        <taxon>Gammaproteobacteria</taxon>
        <taxon>Lysobacterales</taxon>
        <taxon>Lysobacteraceae</taxon>
        <taxon>Stenotrophomonas</taxon>
    </lineage>
</organism>
<reference evidence="1 2" key="1">
    <citation type="submission" date="2020-08" db="EMBL/GenBank/DDBJ databases">
        <title>Stenotrophomonas tumulicola JCM 30961.</title>
        <authorList>
            <person name="Deng Y."/>
        </authorList>
    </citation>
    <scope>NUCLEOTIDE SEQUENCE [LARGE SCALE GENOMIC DNA]</scope>
    <source>
        <strain evidence="1 2">JCM 30961</strain>
    </source>
</reference>